<reference evidence="6" key="1">
    <citation type="submission" date="2012-12" db="EMBL/GenBank/DDBJ databases">
        <title>Identification and characterization of a phenylalanine ammonia-lyase gene family in Isatis indigotica Fort.</title>
        <authorList>
            <person name="Liu Q."/>
            <person name="Chen J."/>
            <person name="Zhou X."/>
            <person name="Di P."/>
            <person name="Xiao Y."/>
            <person name="Xuan H."/>
            <person name="Zhang L."/>
            <person name="Chen W."/>
        </authorList>
    </citation>
    <scope>NUCLEOTIDE SEQUENCE</scope>
    <source>
        <tissue evidence="6">Salivary gland</tissue>
    </source>
</reference>
<dbReference type="PANTHER" id="PTHR46809">
    <property type="entry name" value="STROMAL CELL-DERIVED FACTOR 2-LIKE PROTEIN"/>
    <property type="match status" value="1"/>
</dbReference>
<comment type="subcellular location">
    <subcellularLocation>
        <location evidence="1">Secreted</location>
    </subcellularLocation>
</comment>
<evidence type="ECO:0000313" key="6">
    <source>
        <dbReference type="EMBL" id="JAA70047.1"/>
    </source>
</evidence>
<protein>
    <submittedName>
        <fullName evidence="6">Putative secreted stromal cell-derived factor 2</fullName>
    </submittedName>
</protein>
<dbReference type="PANTHER" id="PTHR46809:SF2">
    <property type="entry name" value="GH21273P"/>
    <property type="match status" value="1"/>
</dbReference>
<proteinExistence type="evidence at transcript level"/>
<accession>A0A0K8RFW7</accession>
<keyword evidence="3" id="KW-0677">Repeat</keyword>
<dbReference type="InterPro" id="IPR036300">
    <property type="entry name" value="MIR_dom_sf"/>
</dbReference>
<keyword evidence="2 4" id="KW-0732">Signal</keyword>
<dbReference type="PROSITE" id="PS50919">
    <property type="entry name" value="MIR"/>
    <property type="match status" value="3"/>
</dbReference>
<organism evidence="6">
    <name type="scientific">Ixodes ricinus</name>
    <name type="common">Common tick</name>
    <name type="synonym">Acarus ricinus</name>
    <dbReference type="NCBI Taxonomy" id="34613"/>
    <lineage>
        <taxon>Eukaryota</taxon>
        <taxon>Metazoa</taxon>
        <taxon>Ecdysozoa</taxon>
        <taxon>Arthropoda</taxon>
        <taxon>Chelicerata</taxon>
        <taxon>Arachnida</taxon>
        <taxon>Acari</taxon>
        <taxon>Parasitiformes</taxon>
        <taxon>Ixodida</taxon>
        <taxon>Ixodoidea</taxon>
        <taxon>Ixodidae</taxon>
        <taxon>Ixodinae</taxon>
        <taxon>Ixodes</taxon>
    </lineage>
</organism>
<evidence type="ECO:0000256" key="4">
    <source>
        <dbReference type="SAM" id="SignalP"/>
    </source>
</evidence>
<dbReference type="Gene3D" id="2.80.10.50">
    <property type="match status" value="1"/>
</dbReference>
<evidence type="ECO:0000256" key="3">
    <source>
        <dbReference type="ARBA" id="ARBA00022737"/>
    </source>
</evidence>
<dbReference type="GO" id="GO:0005783">
    <property type="term" value="C:endoplasmic reticulum"/>
    <property type="evidence" value="ECO:0007669"/>
    <property type="project" value="UniProtKB-ARBA"/>
</dbReference>
<dbReference type="Pfam" id="PF02815">
    <property type="entry name" value="MIR"/>
    <property type="match status" value="1"/>
</dbReference>
<dbReference type="EMBL" id="GADI01003761">
    <property type="protein sequence ID" value="JAA70047.1"/>
    <property type="molecule type" value="mRNA"/>
</dbReference>
<dbReference type="CDD" id="cd23293">
    <property type="entry name" value="beta-trefoil_MIR_SDF2_meta"/>
    <property type="match status" value="1"/>
</dbReference>
<feature type="domain" description="MIR" evidence="5">
    <location>
        <begin position="24"/>
        <end position="78"/>
    </location>
</feature>
<dbReference type="FunFam" id="2.80.10.50:FF:000023">
    <property type="entry name" value="Stromal cell-derived factor 2-like 1"/>
    <property type="match status" value="1"/>
</dbReference>
<feature type="domain" description="MIR" evidence="5">
    <location>
        <begin position="142"/>
        <end position="196"/>
    </location>
</feature>
<sequence>MSWCQVCALFILVVNFLSSVQGELRYVTCGSVLKLQNTEHSVRLHSHDIKYGSGSGQQSVTGTDQMDDNNSHWVLKAKRGGSCPRGEPVACGSTVRLEHLTTRKNLHSHHFVSPLSNNQEISAFGDSGEGDTGDNWTVVCSSDFWERGATVRLKHVDTDMWLCASGQTYGRPIGGQMEICGLGHPASSCYWKSAEGVYLREGDATLALRATAHTSHSHQEL</sequence>
<name>A0A0K8RFW7_IXORI</name>
<evidence type="ECO:0000256" key="1">
    <source>
        <dbReference type="ARBA" id="ARBA00004613"/>
    </source>
</evidence>
<dbReference type="AlphaFoldDB" id="A0A0K8RFW7"/>
<feature type="domain" description="MIR" evidence="5">
    <location>
        <begin position="86"/>
        <end position="141"/>
    </location>
</feature>
<dbReference type="GO" id="GO:0032991">
    <property type="term" value="C:protein-containing complex"/>
    <property type="evidence" value="ECO:0007669"/>
    <property type="project" value="UniProtKB-ARBA"/>
</dbReference>
<evidence type="ECO:0000256" key="2">
    <source>
        <dbReference type="ARBA" id="ARBA00022729"/>
    </source>
</evidence>
<dbReference type="SMART" id="SM00472">
    <property type="entry name" value="MIR"/>
    <property type="match status" value="3"/>
</dbReference>
<evidence type="ECO:0000259" key="5">
    <source>
        <dbReference type="PROSITE" id="PS50919"/>
    </source>
</evidence>
<dbReference type="GO" id="GO:0005576">
    <property type="term" value="C:extracellular region"/>
    <property type="evidence" value="ECO:0007669"/>
    <property type="project" value="UniProtKB-SubCell"/>
</dbReference>
<feature type="chain" id="PRO_5005517353" evidence="4">
    <location>
        <begin position="23"/>
        <end position="221"/>
    </location>
</feature>
<dbReference type="InterPro" id="IPR016093">
    <property type="entry name" value="MIR_motif"/>
</dbReference>
<dbReference type="SUPFAM" id="SSF82109">
    <property type="entry name" value="MIR domain"/>
    <property type="match status" value="1"/>
</dbReference>
<feature type="signal peptide" evidence="4">
    <location>
        <begin position="1"/>
        <end position="22"/>
    </location>
</feature>